<dbReference type="Pfam" id="PF00072">
    <property type="entry name" value="Response_reg"/>
    <property type="match status" value="1"/>
</dbReference>
<evidence type="ECO:0000256" key="2">
    <source>
        <dbReference type="ARBA" id="ARBA00023012"/>
    </source>
</evidence>
<keyword evidence="6" id="KW-1185">Reference proteome</keyword>
<organism evidence="5 6">
    <name type="scientific">Pseudomonas hygromyciniae</name>
    <dbReference type="NCBI Taxonomy" id="2812000"/>
    <lineage>
        <taxon>Bacteria</taxon>
        <taxon>Pseudomonadati</taxon>
        <taxon>Pseudomonadota</taxon>
        <taxon>Gammaproteobacteria</taxon>
        <taxon>Pseudomonadales</taxon>
        <taxon>Pseudomonadaceae</taxon>
        <taxon>Pseudomonas</taxon>
    </lineage>
</organism>
<feature type="domain" description="Response regulatory" evidence="4">
    <location>
        <begin position="31"/>
        <end position="99"/>
    </location>
</feature>
<reference evidence="5 6" key="1">
    <citation type="submission" date="2021-02" db="EMBL/GenBank/DDBJ databases">
        <title>Genomic and phenotypic characterization of Pseudomonas hygromyciniae, a novel bacterial species discovered from a commercially purchased antibiotic vial.</title>
        <authorList>
            <person name="Turner T.L."/>
            <person name="Mitra S.D."/>
            <person name="Kochan T.J."/>
            <person name="Pincus N.B."/>
            <person name="Lebrun-Corbin M."/>
            <person name="Cheung B."/>
            <person name="Gatesy S.W."/>
            <person name="Afzal T."/>
            <person name="Ozer E.A."/>
            <person name="Hauser A.R."/>
        </authorList>
    </citation>
    <scope>NUCLEOTIDE SEQUENCE [LARGE SCALE GENOMIC DNA]</scope>
    <source>
        <strain evidence="5 6">SDM007</strain>
    </source>
</reference>
<gene>
    <name evidence="5" type="ORF">JTY93_23550</name>
</gene>
<keyword evidence="1 3" id="KW-0597">Phosphoprotein</keyword>
<dbReference type="PANTHER" id="PTHR45339">
    <property type="entry name" value="HYBRID SIGNAL TRANSDUCTION HISTIDINE KINASE J"/>
    <property type="match status" value="1"/>
</dbReference>
<proteinExistence type="predicted"/>
<evidence type="ECO:0000256" key="1">
    <source>
        <dbReference type="ARBA" id="ARBA00022553"/>
    </source>
</evidence>
<keyword evidence="2" id="KW-0902">Two-component regulatory system</keyword>
<dbReference type="Proteomes" id="UP000663249">
    <property type="component" value="Chromosome"/>
</dbReference>
<dbReference type="PANTHER" id="PTHR45339:SF1">
    <property type="entry name" value="HYBRID SIGNAL TRANSDUCTION HISTIDINE KINASE J"/>
    <property type="match status" value="1"/>
</dbReference>
<dbReference type="InterPro" id="IPR001789">
    <property type="entry name" value="Sig_transdc_resp-reg_receiver"/>
</dbReference>
<accession>A0ABX7JXU7</accession>
<dbReference type="EMBL" id="CP070506">
    <property type="protein sequence ID" value="QSB39162.1"/>
    <property type="molecule type" value="Genomic_DNA"/>
</dbReference>
<evidence type="ECO:0000313" key="6">
    <source>
        <dbReference type="Proteomes" id="UP000663249"/>
    </source>
</evidence>
<evidence type="ECO:0000259" key="4">
    <source>
        <dbReference type="PROSITE" id="PS50110"/>
    </source>
</evidence>
<evidence type="ECO:0000256" key="3">
    <source>
        <dbReference type="PROSITE-ProRule" id="PRU00169"/>
    </source>
</evidence>
<dbReference type="PROSITE" id="PS50110">
    <property type="entry name" value="RESPONSE_REGULATORY"/>
    <property type="match status" value="1"/>
</dbReference>
<name>A0ABX7JXU7_9PSED</name>
<sequence>MTLSLTAQPCELKTSTEIQAHAAAEGSTPLRILVAEDHLPSLHLLKEQLELLGHIPILTQNGLEALFQWEDTEIDLLITDCNMPELSGMALTREIRHGK</sequence>
<dbReference type="Gene3D" id="3.40.50.2300">
    <property type="match status" value="1"/>
</dbReference>
<feature type="modified residue" description="4-aspartylphosphate" evidence="3">
    <location>
        <position position="80"/>
    </location>
</feature>
<protein>
    <submittedName>
        <fullName evidence="5">Response regulator</fullName>
    </submittedName>
</protein>
<dbReference type="SUPFAM" id="SSF52172">
    <property type="entry name" value="CheY-like"/>
    <property type="match status" value="1"/>
</dbReference>
<dbReference type="CDD" id="cd17546">
    <property type="entry name" value="REC_hyHK_CKI1_RcsC-like"/>
    <property type="match status" value="1"/>
</dbReference>
<evidence type="ECO:0000313" key="5">
    <source>
        <dbReference type="EMBL" id="QSB39162.1"/>
    </source>
</evidence>
<dbReference type="RefSeq" id="WP_205518934.1">
    <property type="nucleotide sequence ID" value="NZ_CP070506.1"/>
</dbReference>
<dbReference type="InterPro" id="IPR011006">
    <property type="entry name" value="CheY-like_superfamily"/>
</dbReference>